<keyword evidence="4" id="KW-1185">Reference proteome</keyword>
<evidence type="ECO:0000259" key="2">
    <source>
        <dbReference type="SMART" id="SM00382"/>
    </source>
</evidence>
<organism evidence="3 4">
    <name type="scientific">Roseomonas genomospecies 6</name>
    <dbReference type="NCBI Taxonomy" id="214106"/>
    <lineage>
        <taxon>Bacteria</taxon>
        <taxon>Pseudomonadati</taxon>
        <taxon>Pseudomonadota</taxon>
        <taxon>Alphaproteobacteria</taxon>
        <taxon>Acetobacterales</taxon>
        <taxon>Roseomonadaceae</taxon>
        <taxon>Roseomonas</taxon>
    </lineage>
</organism>
<sequence>MLASRAVPLADLVLTMRLHRDVQHPPDDAGTDGCRAEAALNARLERLRVRLARFADPADIAAGLGLDILLAPPAAEKAPDAVGSEEGRQDGPAMRVLLASPPPTGDRDFRPILDRIRTTLDGEVPLAPAPDPDDLCAALEREFPWFGAVVERVHDDVLLGARCGRTFFGLSRPLLLAGPPGVGKTRFAHRLSRLAGLPIGMVNAAGASDNRLLQGTARGWGTVTPSLPILLMLRDGMANPLVLVDEVDKAGGSDRNGRLHHTLLSMLEPSSARRWPDEALAVPVDLSRVVWLLTANDTGAIPAVLISRLAVVEVGSPRARDFDALFAGCLADAADDYECAVAVLPEIDPTALDAMRSGFVRGRLQARQLAALVRRALVAGAKAERKLRC</sequence>
<feature type="domain" description="AAA+ ATPase" evidence="2">
    <location>
        <begin position="170"/>
        <end position="320"/>
    </location>
</feature>
<protein>
    <submittedName>
        <fullName evidence="3">AAA family ATPase</fullName>
    </submittedName>
</protein>
<dbReference type="GO" id="GO:0004176">
    <property type="term" value="F:ATP-dependent peptidase activity"/>
    <property type="evidence" value="ECO:0007669"/>
    <property type="project" value="InterPro"/>
</dbReference>
<dbReference type="GO" id="GO:0004252">
    <property type="term" value="F:serine-type endopeptidase activity"/>
    <property type="evidence" value="ECO:0007669"/>
    <property type="project" value="InterPro"/>
</dbReference>
<proteinExistence type="predicted"/>
<accession>A0A9W7NEX4</accession>
<dbReference type="OrthoDB" id="5297432at2"/>
<evidence type="ECO:0000313" key="3">
    <source>
        <dbReference type="EMBL" id="KAA0676031.1"/>
    </source>
</evidence>
<dbReference type="GO" id="GO:0007005">
    <property type="term" value="P:mitochondrion organization"/>
    <property type="evidence" value="ECO:0007669"/>
    <property type="project" value="TreeGrafter"/>
</dbReference>
<comment type="caution">
    <text evidence="3">The sequence shown here is derived from an EMBL/GenBank/DDBJ whole genome shotgun (WGS) entry which is preliminary data.</text>
</comment>
<dbReference type="PANTHER" id="PTHR43718:SF2">
    <property type="entry name" value="LON PROTEASE HOMOLOG, MITOCHONDRIAL"/>
    <property type="match status" value="1"/>
</dbReference>
<dbReference type="EMBL" id="QOKW01000044">
    <property type="protein sequence ID" value="KAA0676031.1"/>
    <property type="molecule type" value="Genomic_DNA"/>
</dbReference>
<dbReference type="InterPro" id="IPR027065">
    <property type="entry name" value="Lon_Prtase"/>
</dbReference>
<dbReference type="GO" id="GO:0006515">
    <property type="term" value="P:protein quality control for misfolded or incompletely synthesized proteins"/>
    <property type="evidence" value="ECO:0007669"/>
    <property type="project" value="TreeGrafter"/>
</dbReference>
<dbReference type="Pfam" id="PF00004">
    <property type="entry name" value="AAA"/>
    <property type="match status" value="1"/>
</dbReference>
<reference evidence="3 4" key="1">
    <citation type="submission" date="2018-07" db="EMBL/GenBank/DDBJ databases">
        <title>Genome sequence of Azospirillum sp. ATCC 49961.</title>
        <authorList>
            <person name="Sant'Anna F.H."/>
            <person name="Baldani J.I."/>
            <person name="Zilli J.E."/>
            <person name="Reis V.M."/>
            <person name="Hartmann A."/>
            <person name="Cruz L."/>
            <person name="de Souza E.M."/>
            <person name="de Oliveira Pedrosa F."/>
            <person name="Passaglia L.M.P."/>
        </authorList>
    </citation>
    <scope>NUCLEOTIDE SEQUENCE [LARGE SCALE GENOMIC DNA]</scope>
    <source>
        <strain evidence="3 4">ATCC 49961</strain>
    </source>
</reference>
<dbReference type="SMART" id="SM00382">
    <property type="entry name" value="AAA"/>
    <property type="match status" value="1"/>
</dbReference>
<name>A0A9W7NEX4_9PROT</name>
<feature type="region of interest" description="Disordered" evidence="1">
    <location>
        <begin position="77"/>
        <end position="101"/>
    </location>
</feature>
<dbReference type="GO" id="GO:0016887">
    <property type="term" value="F:ATP hydrolysis activity"/>
    <property type="evidence" value="ECO:0007669"/>
    <property type="project" value="InterPro"/>
</dbReference>
<dbReference type="InterPro" id="IPR027417">
    <property type="entry name" value="P-loop_NTPase"/>
</dbReference>
<evidence type="ECO:0000313" key="4">
    <source>
        <dbReference type="Proteomes" id="UP000480854"/>
    </source>
</evidence>
<dbReference type="GO" id="GO:0005524">
    <property type="term" value="F:ATP binding"/>
    <property type="evidence" value="ECO:0007669"/>
    <property type="project" value="InterPro"/>
</dbReference>
<dbReference type="Proteomes" id="UP000480854">
    <property type="component" value="Unassembled WGS sequence"/>
</dbReference>
<dbReference type="InterPro" id="IPR003959">
    <property type="entry name" value="ATPase_AAA_core"/>
</dbReference>
<dbReference type="SUPFAM" id="SSF52540">
    <property type="entry name" value="P-loop containing nucleoside triphosphate hydrolases"/>
    <property type="match status" value="1"/>
</dbReference>
<dbReference type="Gene3D" id="3.40.50.300">
    <property type="entry name" value="P-loop containing nucleotide triphosphate hydrolases"/>
    <property type="match status" value="1"/>
</dbReference>
<dbReference type="AlphaFoldDB" id="A0A9W7NEX4"/>
<evidence type="ECO:0000256" key="1">
    <source>
        <dbReference type="SAM" id="MobiDB-lite"/>
    </source>
</evidence>
<gene>
    <name evidence="3" type="ORF">DS843_29015</name>
</gene>
<dbReference type="PANTHER" id="PTHR43718">
    <property type="entry name" value="LON PROTEASE"/>
    <property type="match status" value="1"/>
</dbReference>
<dbReference type="GO" id="GO:0051131">
    <property type="term" value="P:chaperone-mediated protein complex assembly"/>
    <property type="evidence" value="ECO:0007669"/>
    <property type="project" value="TreeGrafter"/>
</dbReference>
<dbReference type="GO" id="GO:0003697">
    <property type="term" value="F:single-stranded DNA binding"/>
    <property type="evidence" value="ECO:0007669"/>
    <property type="project" value="TreeGrafter"/>
</dbReference>
<dbReference type="InterPro" id="IPR003593">
    <property type="entry name" value="AAA+_ATPase"/>
</dbReference>